<dbReference type="Pfam" id="PF05593">
    <property type="entry name" value="RHS_repeat"/>
    <property type="match status" value="3"/>
</dbReference>
<dbReference type="NCBIfam" id="TIGR01643">
    <property type="entry name" value="YD_repeat_2x"/>
    <property type="match status" value="3"/>
</dbReference>
<dbReference type="PANTHER" id="PTHR32305">
    <property type="match status" value="1"/>
</dbReference>
<feature type="compositionally biased region" description="Basic and acidic residues" evidence="2">
    <location>
        <begin position="1810"/>
        <end position="1821"/>
    </location>
</feature>
<feature type="domain" description="Teneurin-like YD-shell" evidence="4">
    <location>
        <begin position="1548"/>
        <end position="1748"/>
    </location>
</feature>
<evidence type="ECO:0000313" key="5">
    <source>
        <dbReference type="EMBL" id="GIJ54118.1"/>
    </source>
</evidence>
<feature type="compositionally biased region" description="Low complexity" evidence="2">
    <location>
        <begin position="1522"/>
        <end position="1531"/>
    </location>
</feature>
<organism evidence="5 6">
    <name type="scientific">Virgisporangium aurantiacum</name>
    <dbReference type="NCBI Taxonomy" id="175570"/>
    <lineage>
        <taxon>Bacteria</taxon>
        <taxon>Bacillati</taxon>
        <taxon>Actinomycetota</taxon>
        <taxon>Actinomycetes</taxon>
        <taxon>Micromonosporales</taxon>
        <taxon>Micromonosporaceae</taxon>
        <taxon>Virgisporangium</taxon>
    </lineage>
</organism>
<dbReference type="InterPro" id="IPR022385">
    <property type="entry name" value="Rhs_assc_core"/>
</dbReference>
<evidence type="ECO:0000313" key="6">
    <source>
        <dbReference type="Proteomes" id="UP000612585"/>
    </source>
</evidence>
<dbReference type="InterPro" id="IPR050708">
    <property type="entry name" value="T6SS_VgrG/RHS"/>
</dbReference>
<feature type="region of interest" description="Disordered" evidence="2">
    <location>
        <begin position="1729"/>
        <end position="1863"/>
    </location>
</feature>
<dbReference type="Pfam" id="PF25023">
    <property type="entry name" value="TEN_YD-shell"/>
    <property type="match status" value="1"/>
</dbReference>
<evidence type="ECO:0000256" key="2">
    <source>
        <dbReference type="SAM" id="MobiDB-lite"/>
    </source>
</evidence>
<dbReference type="PANTHER" id="PTHR32305:SF17">
    <property type="entry name" value="TRNA NUCLEASE WAPA"/>
    <property type="match status" value="1"/>
</dbReference>
<feature type="region of interest" description="Disordered" evidence="2">
    <location>
        <begin position="1683"/>
        <end position="1703"/>
    </location>
</feature>
<evidence type="ECO:0000256" key="1">
    <source>
        <dbReference type="ARBA" id="ARBA00022737"/>
    </source>
</evidence>
<dbReference type="InterPro" id="IPR031325">
    <property type="entry name" value="RHS_repeat"/>
</dbReference>
<dbReference type="EMBL" id="BOPG01000011">
    <property type="protein sequence ID" value="GIJ54118.1"/>
    <property type="molecule type" value="Genomic_DNA"/>
</dbReference>
<feature type="region of interest" description="Disordered" evidence="2">
    <location>
        <begin position="1148"/>
        <end position="1170"/>
    </location>
</feature>
<name>A0A8J4DY63_9ACTN</name>
<evidence type="ECO:0000256" key="3">
    <source>
        <dbReference type="SAM" id="Phobius"/>
    </source>
</evidence>
<gene>
    <name evidence="5" type="ORF">Vau01_016340</name>
</gene>
<sequence length="1981" mass="213850">MVLGVPVAAVLDPVAAAAQDRPRPQVDGTVPARVAGAGPGPVASAVRPFTLPAPVWPAAGVAEKASGSSLLRVETLDQKAARSAGVDGVLLRVRPTGGAAATGTAAATGDAHLDVDYSAFRYAYGGDWSARLGLYVLPECALSTPDAAGCRRVPVASRNDMRAGVVSADLPLTAGEDTLIALAAGPDGSAGDYAATPLSASSTWAVGGGSGAFVWAYPMKVPPSLGGPEPGLSLNYASASVDGRMAASNNQPSWIGEGFEFSQGFIERRYRPCAKDGGNGASAGTNSGDLCWKTDNAVLSLGDHSSELIKVSDTEWHARAEDGLRIERRDGIVNGDNNGEHWVVTDTDGVQYWFGRNRLPGWQTNKAETGSVWTVPVYGNQSGEPCNVSPGWCQQAWRWNLDYVVDPFGNTMALWYAKEGNKYARNMSGSTLTEYVRGGFLDRIDYGARSDTAYGTAPMQVELTEGDRCTESCGNRNAWPDTPWDLECTDSSCLIGSPTFWTSKRLAKVATRVWTGSGTNYREVESWTLTHGFPNPGDGNHAGLWLDRISHSGGGTSLPDMSFVPTALPNRVDGTDHAPAMNWWRMAHINTESGGSVSVTYWPQDCATGTRLPTAPESNTLRCYPVNWKPPGASKPVTDYFNKYVVRAVTESDLALPSDARGPGVVTTYDYLDDPAWHYTDDDGLIADEDKTWAVWRGYGRVRTMRGEGSTRTRTETVYFRGMHGDKLPSGTRSVSLPAAGGAATVADEDEYAGLVREQIVYDGPSGGEITAAVQEPWRSDPTASRTIGGTTVYARHVDIGVTRTRTALDGGRGFRQTQTRTTFDAYGMPVREEDLGDERAPGDEQCVLTTYARNLPAWLVEYESRKRTLATDCTRATGTGLTEADVIDDTYTGYDQQGRGVAPTKGAVSMIEELTGWPSTYRTTARATHDEYGRVRQEWDPRNVLTTTAYTPAAGAPVTGITEVNHLRSTVNPDGWTTTTTLDPAWGHPTLTVDPNGKRTELAYDGLGRLTAVWLPGRARSATASRTYGYRVNNRTSSTVTTSTLNASGGYTTEVTHYDGLLRVRQTQSSEAGPGGGRVRTDTFYDAAGRTVREDSGLVVDGPPSTTYLLPVPDAQVPTQTRTRYDGADRVRASVFASRNVEKWATTNDYGGDRTDTTPPPGGIRTSTFTDARDRTTRLRQYTGTGTYNDTTYGYNAKDQLVSITDPVGNVWRYTYDLRGRQTTVDDPDAGESRTTYNDVGDVVSRTDGTGRTVAYTYDALGRRTSMRDGTVTGAKRAEWVFDRLAKGQLDRSIRYLGTDAYVNAVTDYDDAYRPEAREITIPIGEGALAGTYTYRYTYRPDGSPATTVLPAVGGLPGERLSHGYNAAGMPETLQTNLSPTGDDAYLVDGTGYTRFGELAMVGRRYAGGSTLDTLFLYEDGTRRLDTATTTRQATPAVLADLNYRYDAAGNVIRISDRTAGDHQCFAYDALRRLTEAWTTAATDCAGAPSVGGPTGPAPYWHSFTYDRVGNRTGSVERIPTSTSTRSYTYPEAGADQPHTTRTVTTTGAGTVNYTYDAAGRTLTRPGPTGTQTSTWDAEGRLDKATEGSSQTSFVYDADGNRLISRDPAGRTLYLPDQDLRATTSGATTGVRFYRHAGQLVAVRTGAGLFWQVDDHQGTAQITVTSSPDQTAAIRRQTPFGTARGPAAAWPTTRGFVGGTNDPTGTVHMGAREYDPGLGRFTAVDPLVDNEDPQQMHGYGYANSTPVTMSDPDGLSPVGDPQQKKKKSGNSSVSDHKSKKPTRSVSNNQKKKRQKIDYRQVIRRAPKAALERYKQTDMYKRSKKKPQPSLSKVRPSRSSAGETFNFPIGPGAGAPGEPGEPGAREGFGICNPLVTRTPECLKANVEYYFGDAIEKGVLAWKYVNEKQTEVIIWAANGFNAFQNWFCGLSEGEKLIFDAGAIVVSLLLTKNPIAGGVVTGAVFGLTVNCWLIKNYYRKWWP</sequence>
<feature type="region of interest" description="Disordered" evidence="2">
    <location>
        <begin position="1515"/>
        <end position="1543"/>
    </location>
</feature>
<proteinExistence type="predicted"/>
<comment type="caution">
    <text evidence="5">The sequence shown here is derived from an EMBL/GenBank/DDBJ whole genome shotgun (WGS) entry which is preliminary data.</text>
</comment>
<dbReference type="InterPro" id="IPR006530">
    <property type="entry name" value="YD"/>
</dbReference>
<evidence type="ECO:0000259" key="4">
    <source>
        <dbReference type="Pfam" id="PF25023"/>
    </source>
</evidence>
<dbReference type="NCBIfam" id="TIGR03696">
    <property type="entry name" value="Rhs_assc_core"/>
    <property type="match status" value="1"/>
</dbReference>
<accession>A0A8J4DY63</accession>
<dbReference type="Gene3D" id="2.180.10.10">
    <property type="entry name" value="RHS repeat-associated core"/>
    <property type="match status" value="1"/>
</dbReference>
<keyword evidence="3" id="KW-0472">Membrane</keyword>
<feature type="transmembrane region" description="Helical" evidence="3">
    <location>
        <begin position="1953"/>
        <end position="1972"/>
    </location>
</feature>
<keyword evidence="6" id="KW-1185">Reference proteome</keyword>
<keyword evidence="3" id="KW-1133">Transmembrane helix</keyword>
<keyword evidence="1" id="KW-0677">Repeat</keyword>
<protein>
    <recommendedName>
        <fullName evidence="4">Teneurin-like YD-shell domain-containing protein</fullName>
    </recommendedName>
</protein>
<dbReference type="Proteomes" id="UP000612585">
    <property type="component" value="Unassembled WGS sequence"/>
</dbReference>
<reference evidence="5" key="1">
    <citation type="submission" date="2021-01" db="EMBL/GenBank/DDBJ databases">
        <title>Whole genome shotgun sequence of Virgisporangium aurantiacum NBRC 16421.</title>
        <authorList>
            <person name="Komaki H."/>
            <person name="Tamura T."/>
        </authorList>
    </citation>
    <scope>NUCLEOTIDE SEQUENCE</scope>
    <source>
        <strain evidence="5">NBRC 16421</strain>
    </source>
</reference>
<keyword evidence="3" id="KW-0812">Transmembrane</keyword>
<dbReference type="InterPro" id="IPR056823">
    <property type="entry name" value="TEN-like_YD-shell"/>
</dbReference>